<dbReference type="Proteomes" id="UP000075683">
    <property type="component" value="Unassembled WGS sequence"/>
</dbReference>
<organism evidence="1 2">
    <name type="scientific">Caldibacillus debilis</name>
    <dbReference type="NCBI Taxonomy" id="301148"/>
    <lineage>
        <taxon>Bacteria</taxon>
        <taxon>Bacillati</taxon>
        <taxon>Bacillota</taxon>
        <taxon>Bacilli</taxon>
        <taxon>Bacillales</taxon>
        <taxon>Bacillaceae</taxon>
        <taxon>Caldibacillus</taxon>
    </lineage>
</organism>
<evidence type="ECO:0000313" key="1">
    <source>
        <dbReference type="EMBL" id="KYD15121.1"/>
    </source>
</evidence>
<reference evidence="1 2" key="1">
    <citation type="submission" date="2016-01" db="EMBL/GenBank/DDBJ databases">
        <title>Draft Genome Sequences of Seven Thermophilic Sporeformers Isolated from Foods.</title>
        <authorList>
            <person name="Berendsen E.M."/>
            <person name="Wells-Bennik M.H."/>
            <person name="Krawcyk A.O."/>
            <person name="De Jong A."/>
            <person name="Holsappel S."/>
            <person name="Eijlander R.T."/>
            <person name="Kuipers O.P."/>
        </authorList>
    </citation>
    <scope>NUCLEOTIDE SEQUENCE [LARGE SCALE GENOMIC DNA]</scope>
    <source>
        <strain evidence="1 2">B4135</strain>
    </source>
</reference>
<gene>
    <name evidence="1" type="ORF">B4135_2689</name>
</gene>
<accession>A0A150LSC5</accession>
<evidence type="ECO:0000313" key="2">
    <source>
        <dbReference type="Proteomes" id="UP000075683"/>
    </source>
</evidence>
<dbReference type="AlphaFoldDB" id="A0A150LSC5"/>
<dbReference type="STRING" id="301148.B4135_2689"/>
<sequence length="82" mass="9187">MAPSALPIGSVPVPLTRVKGPGLGGRYFRPRSFHIFSQMFNIRSVLFNISGRWSNILFDRKAGLSKIVPERFNIDKKLSNIA</sequence>
<protein>
    <submittedName>
        <fullName evidence="1">Uncharacterized protein</fullName>
    </submittedName>
</protein>
<name>A0A150LSC5_9BACI</name>
<proteinExistence type="predicted"/>
<dbReference type="EMBL" id="LQYT01000072">
    <property type="protein sequence ID" value="KYD15121.1"/>
    <property type="molecule type" value="Genomic_DNA"/>
</dbReference>
<comment type="caution">
    <text evidence="1">The sequence shown here is derived from an EMBL/GenBank/DDBJ whole genome shotgun (WGS) entry which is preliminary data.</text>
</comment>